<gene>
    <name evidence="2" type="ordered locus">GM21_3869</name>
</gene>
<proteinExistence type="predicted"/>
<feature type="transmembrane region" description="Helical" evidence="1">
    <location>
        <begin position="64"/>
        <end position="88"/>
    </location>
</feature>
<accession>C6E7M6</accession>
<keyword evidence="1" id="KW-0472">Membrane</keyword>
<feature type="transmembrane region" description="Helical" evidence="1">
    <location>
        <begin position="95"/>
        <end position="116"/>
    </location>
</feature>
<dbReference type="AlphaFoldDB" id="C6E7M6"/>
<dbReference type="eggNOG" id="ENOG50332ZD">
    <property type="taxonomic scope" value="Bacteria"/>
</dbReference>
<keyword evidence="1" id="KW-1133">Transmembrane helix</keyword>
<dbReference type="OrthoDB" id="799809at2"/>
<feature type="transmembrane region" description="Helical" evidence="1">
    <location>
        <begin position="12"/>
        <end position="31"/>
    </location>
</feature>
<dbReference type="KEGG" id="gem:GM21_3869"/>
<evidence type="ECO:0000256" key="1">
    <source>
        <dbReference type="SAM" id="Phobius"/>
    </source>
</evidence>
<protein>
    <submittedName>
        <fullName evidence="2">Uncharacterized protein</fullName>
    </submittedName>
</protein>
<name>C6E7M6_GEOSM</name>
<organism evidence="2">
    <name type="scientific">Geobacter sp. (strain M21)</name>
    <dbReference type="NCBI Taxonomy" id="443144"/>
    <lineage>
        <taxon>Bacteria</taxon>
        <taxon>Pseudomonadati</taxon>
        <taxon>Thermodesulfobacteriota</taxon>
        <taxon>Desulfuromonadia</taxon>
        <taxon>Geobacterales</taxon>
        <taxon>Geobacteraceae</taxon>
        <taxon>Geobacter</taxon>
    </lineage>
</organism>
<sequence>MTAATLATIQGIYFLLTGVWPLFSIKTFMAVTGPKTDLWLVKTVGAVLAVIGAVLIVAGRGDEVTSAIALLAAGSAAALACVDVIYAARGVISPIYLADAVAEAALVIFWFVFYFLKTA</sequence>
<dbReference type="EMBL" id="CP001661">
    <property type="protein sequence ID" value="ACT19886.1"/>
    <property type="molecule type" value="Genomic_DNA"/>
</dbReference>
<dbReference type="HOGENOM" id="CLU_139576_0_0_7"/>
<evidence type="ECO:0000313" key="2">
    <source>
        <dbReference type="EMBL" id="ACT19886.1"/>
    </source>
</evidence>
<reference evidence="2" key="1">
    <citation type="submission" date="2009-07" db="EMBL/GenBank/DDBJ databases">
        <title>Complete sequence of Geobacter sp. M21.</title>
        <authorList>
            <consortium name="US DOE Joint Genome Institute"/>
            <person name="Lucas S."/>
            <person name="Copeland A."/>
            <person name="Lapidus A."/>
            <person name="Glavina del Rio T."/>
            <person name="Dalin E."/>
            <person name="Tice H."/>
            <person name="Bruce D."/>
            <person name="Goodwin L."/>
            <person name="Pitluck S."/>
            <person name="Saunders E."/>
            <person name="Brettin T."/>
            <person name="Detter J.C."/>
            <person name="Han C."/>
            <person name="Larimer F."/>
            <person name="Land M."/>
            <person name="Hauser L."/>
            <person name="Kyrpides N."/>
            <person name="Ovchinnikova G."/>
            <person name="Lovley D."/>
        </authorList>
    </citation>
    <scope>NUCLEOTIDE SEQUENCE [LARGE SCALE GENOMIC DNA]</scope>
    <source>
        <strain evidence="2">M21</strain>
    </source>
</reference>
<keyword evidence="1" id="KW-0812">Transmembrane</keyword>
<dbReference type="STRING" id="443144.GM21_3869"/>
<feature type="transmembrane region" description="Helical" evidence="1">
    <location>
        <begin position="38"/>
        <end position="58"/>
    </location>
</feature>